<dbReference type="PROSITE" id="PS00141">
    <property type="entry name" value="ASP_PROTEASE"/>
    <property type="match status" value="2"/>
</dbReference>
<dbReference type="InterPro" id="IPR033121">
    <property type="entry name" value="PEPTIDASE_A1"/>
</dbReference>
<feature type="region of interest" description="Disordered" evidence="8">
    <location>
        <begin position="494"/>
        <end position="513"/>
    </location>
</feature>
<dbReference type="GeneID" id="59325105"/>
<evidence type="ECO:0000256" key="5">
    <source>
        <dbReference type="ARBA" id="ARBA00022801"/>
    </source>
</evidence>
<feature type="signal peptide" evidence="9">
    <location>
        <begin position="1"/>
        <end position="21"/>
    </location>
</feature>
<feature type="chain" id="PRO_5028825839" description="Peptidase A1 domain-containing protein" evidence="9">
    <location>
        <begin position="22"/>
        <end position="535"/>
    </location>
</feature>
<evidence type="ECO:0000256" key="9">
    <source>
        <dbReference type="SAM" id="SignalP"/>
    </source>
</evidence>
<evidence type="ECO:0000313" key="12">
    <source>
        <dbReference type="Proteomes" id="UP000515788"/>
    </source>
</evidence>
<evidence type="ECO:0000256" key="4">
    <source>
        <dbReference type="ARBA" id="ARBA00022750"/>
    </source>
</evidence>
<dbReference type="GO" id="GO:0004190">
    <property type="term" value="F:aspartic-type endopeptidase activity"/>
    <property type="evidence" value="ECO:0007669"/>
    <property type="project" value="UniProtKB-KW"/>
</dbReference>
<dbReference type="KEGG" id="tgb:HG536_0C01360"/>
<evidence type="ECO:0000259" key="10">
    <source>
        <dbReference type="PROSITE" id="PS51767"/>
    </source>
</evidence>
<evidence type="ECO:0000256" key="1">
    <source>
        <dbReference type="ARBA" id="ARBA00007447"/>
    </source>
</evidence>
<gene>
    <name evidence="11" type="ORF">HG536_0C01360</name>
</gene>
<dbReference type="InterPro" id="IPR033876">
    <property type="entry name" value="SAP-like"/>
</dbReference>
<dbReference type="Proteomes" id="UP000515788">
    <property type="component" value="Chromosome 3"/>
</dbReference>
<keyword evidence="12" id="KW-1185">Reference proteome</keyword>
<dbReference type="PROSITE" id="PS51767">
    <property type="entry name" value="PEPTIDASE_A1"/>
    <property type="match status" value="1"/>
</dbReference>
<dbReference type="GO" id="GO:0006508">
    <property type="term" value="P:proteolysis"/>
    <property type="evidence" value="ECO:0007669"/>
    <property type="project" value="UniProtKB-KW"/>
</dbReference>
<feature type="active site" evidence="6">
    <location>
        <position position="99"/>
    </location>
</feature>
<feature type="compositionally biased region" description="Low complexity" evidence="8">
    <location>
        <begin position="494"/>
        <end position="509"/>
    </location>
</feature>
<dbReference type="RefSeq" id="XP_037138643.1">
    <property type="nucleotide sequence ID" value="XM_037282748.1"/>
</dbReference>
<dbReference type="Gene3D" id="2.40.70.10">
    <property type="entry name" value="Acid Proteases"/>
    <property type="match status" value="2"/>
</dbReference>
<keyword evidence="3 9" id="KW-0732">Signal</keyword>
<dbReference type="InterPro" id="IPR001461">
    <property type="entry name" value="Aspartic_peptidase_A1"/>
</dbReference>
<evidence type="ECO:0000256" key="8">
    <source>
        <dbReference type="SAM" id="MobiDB-lite"/>
    </source>
</evidence>
<evidence type="ECO:0000256" key="3">
    <source>
        <dbReference type="ARBA" id="ARBA00022729"/>
    </source>
</evidence>
<dbReference type="GO" id="GO:0071944">
    <property type="term" value="C:cell periphery"/>
    <property type="evidence" value="ECO:0007669"/>
    <property type="project" value="UniProtKB-ARBA"/>
</dbReference>
<dbReference type="Pfam" id="PF00026">
    <property type="entry name" value="Asp"/>
    <property type="match status" value="1"/>
</dbReference>
<dbReference type="PANTHER" id="PTHR47966">
    <property type="entry name" value="BETA-SITE APP-CLEAVING ENZYME, ISOFORM A-RELATED"/>
    <property type="match status" value="1"/>
</dbReference>
<dbReference type="AlphaFoldDB" id="A0A7G3ZEN2"/>
<reference evidence="11 12" key="1">
    <citation type="submission" date="2020-06" db="EMBL/GenBank/DDBJ databases">
        <title>The yeast mating-type switching endonuclease HO is a domesticated member of an unorthodox homing genetic element family.</title>
        <authorList>
            <person name="Coughlan A.Y."/>
            <person name="Lombardi L."/>
            <person name="Braun-Galleani S."/>
            <person name="Martos A.R."/>
            <person name="Galeote V."/>
            <person name="Bigey F."/>
            <person name="Dequin S."/>
            <person name="Byrne K.P."/>
            <person name="Wolfe K.H."/>
        </authorList>
    </citation>
    <scope>NUCLEOTIDE SEQUENCE [LARGE SCALE GENOMIC DNA]</scope>
    <source>
        <strain evidence="11 12">CBS764</strain>
    </source>
</reference>
<evidence type="ECO:0000256" key="6">
    <source>
        <dbReference type="PIRSR" id="PIRSR601461-1"/>
    </source>
</evidence>
<protein>
    <recommendedName>
        <fullName evidence="10">Peptidase A1 domain-containing protein</fullName>
    </recommendedName>
</protein>
<dbReference type="PANTHER" id="PTHR47966:SF65">
    <property type="entry name" value="ASPARTIC-TYPE ENDOPEPTIDASE"/>
    <property type="match status" value="1"/>
</dbReference>
<evidence type="ECO:0000256" key="7">
    <source>
        <dbReference type="RuleBase" id="RU000454"/>
    </source>
</evidence>
<accession>A0A7G3ZEN2</accession>
<evidence type="ECO:0000256" key="2">
    <source>
        <dbReference type="ARBA" id="ARBA00022670"/>
    </source>
</evidence>
<evidence type="ECO:0000313" key="11">
    <source>
        <dbReference type="EMBL" id="QLL31968.1"/>
    </source>
</evidence>
<dbReference type="InterPro" id="IPR001969">
    <property type="entry name" value="Aspartic_peptidase_AS"/>
</dbReference>
<dbReference type="SUPFAM" id="SSF50630">
    <property type="entry name" value="Acid proteases"/>
    <property type="match status" value="1"/>
</dbReference>
<dbReference type="EMBL" id="CP059248">
    <property type="protein sequence ID" value="QLL31968.1"/>
    <property type="molecule type" value="Genomic_DNA"/>
</dbReference>
<organism evidence="11 12">
    <name type="scientific">Torulaspora globosa</name>
    <dbReference type="NCBI Taxonomy" id="48254"/>
    <lineage>
        <taxon>Eukaryota</taxon>
        <taxon>Fungi</taxon>
        <taxon>Dikarya</taxon>
        <taxon>Ascomycota</taxon>
        <taxon>Saccharomycotina</taxon>
        <taxon>Saccharomycetes</taxon>
        <taxon>Saccharomycetales</taxon>
        <taxon>Saccharomycetaceae</taxon>
        <taxon>Torulaspora</taxon>
    </lineage>
</organism>
<dbReference type="CDD" id="cd05474">
    <property type="entry name" value="SAP_like"/>
    <property type="match status" value="1"/>
</dbReference>
<dbReference type="FunFam" id="2.40.70.10:FF:000023">
    <property type="entry name" value="Aspartic protease"/>
    <property type="match status" value="1"/>
</dbReference>
<proteinExistence type="inferred from homology"/>
<sequence length="535" mass="56405">MQLLAAGLVSAALLSDHLVSGEGSSTEEKPAALQNYVHLSFDKLRGNSYESASKGGKPSARLRKRANGYEEIEIINQQNFYSVELEIGTPSQNVTVLLDTGSSDLWVSGPDNPYCKPVSGTGDDFSPFSWITRSTLVSGTPTATASGSSGIATMDCSEFGTFNSSRSSTFRSNNTAFQISYGDQTFASGTWGTDTLNLGDTNVTSFSFAVANSSNSTVGVFGIGLPGLESTYTGATASSGSSYQYQNFPMKLKAQGTIEHVAYSLFLNEPDAPSGSILFGAVDHSKYSGQLYTIPLLNPYQSRGVQNPIEFDVTVQGVGISQSGSTKTITTTKFPALLDSGTTLTYMPYQLTELIAARIGARYSSSLGFYVMPCPSNNDNTQLLYDFGGFQISANLSNYILGSSGSSDVCYLGIIPLSDSSAIFGDNFLINAYVVYDLENYEVSMAQAQFNATKSQIEVISGSVPGAVKAPSYSATWSTVQSISSGGGAFTSGAAGSTSTGTSTTSKTSQQKAAGDRLAPTSFFVLVAWAFSFLV</sequence>
<feature type="domain" description="Peptidase A1" evidence="10">
    <location>
        <begin position="81"/>
        <end position="446"/>
    </location>
</feature>
<dbReference type="InterPro" id="IPR021109">
    <property type="entry name" value="Peptidase_aspartic_dom_sf"/>
</dbReference>
<keyword evidence="5 7" id="KW-0378">Hydrolase</keyword>
<comment type="similarity">
    <text evidence="1 7">Belongs to the peptidase A1 family.</text>
</comment>
<feature type="active site" evidence="6">
    <location>
        <position position="339"/>
    </location>
</feature>
<keyword evidence="4 7" id="KW-0064">Aspartyl protease</keyword>
<keyword evidence="2 7" id="KW-0645">Protease</keyword>
<dbReference type="OrthoDB" id="771136at2759"/>
<dbReference type="PRINTS" id="PR00792">
    <property type="entry name" value="PEPSIN"/>
</dbReference>
<name>A0A7G3ZEN2_9SACH</name>